<dbReference type="AlphaFoldDB" id="A0A6L2JWY0"/>
<organism evidence="1">
    <name type="scientific">Tanacetum cinerariifolium</name>
    <name type="common">Dalmatian daisy</name>
    <name type="synonym">Chrysanthemum cinerariifolium</name>
    <dbReference type="NCBI Taxonomy" id="118510"/>
    <lineage>
        <taxon>Eukaryota</taxon>
        <taxon>Viridiplantae</taxon>
        <taxon>Streptophyta</taxon>
        <taxon>Embryophyta</taxon>
        <taxon>Tracheophyta</taxon>
        <taxon>Spermatophyta</taxon>
        <taxon>Magnoliopsida</taxon>
        <taxon>eudicotyledons</taxon>
        <taxon>Gunneridae</taxon>
        <taxon>Pentapetalae</taxon>
        <taxon>asterids</taxon>
        <taxon>campanulids</taxon>
        <taxon>Asterales</taxon>
        <taxon>Asteraceae</taxon>
        <taxon>Asteroideae</taxon>
        <taxon>Anthemideae</taxon>
        <taxon>Anthemidinae</taxon>
        <taxon>Tanacetum</taxon>
    </lineage>
</organism>
<sequence length="131" mass="15817">MSYVSFLPPFVELKKNDRRVVEGRKKSTISRLLLDKTYNNDKNLSEVQLEHEKEDEFVVVVKETHRGRGGKSFWEGGNNFRVYILRFHTYLTDIIGFLEKLEWCFEQDIDKEEERFEEMQMVVKYESWVIK</sequence>
<comment type="caution">
    <text evidence="1">The sequence shown here is derived from an EMBL/GenBank/DDBJ whole genome shotgun (WGS) entry which is preliminary data.</text>
</comment>
<name>A0A6L2JWY0_TANCI</name>
<dbReference type="EMBL" id="BKCJ010001404">
    <property type="protein sequence ID" value="GEU41190.1"/>
    <property type="molecule type" value="Genomic_DNA"/>
</dbReference>
<evidence type="ECO:0000313" key="1">
    <source>
        <dbReference type="EMBL" id="GEU41190.1"/>
    </source>
</evidence>
<gene>
    <name evidence="1" type="ORF">Tci_013168</name>
</gene>
<protein>
    <submittedName>
        <fullName evidence="1">Uncharacterized protein</fullName>
    </submittedName>
</protein>
<proteinExistence type="predicted"/>
<accession>A0A6L2JWY0</accession>
<reference evidence="1" key="1">
    <citation type="journal article" date="2019" name="Sci. Rep.">
        <title>Draft genome of Tanacetum cinerariifolium, the natural source of mosquito coil.</title>
        <authorList>
            <person name="Yamashiro T."/>
            <person name="Shiraishi A."/>
            <person name="Satake H."/>
            <person name="Nakayama K."/>
        </authorList>
    </citation>
    <scope>NUCLEOTIDE SEQUENCE</scope>
</reference>